<dbReference type="SUPFAM" id="SSF51445">
    <property type="entry name" value="(Trans)glycosidases"/>
    <property type="match status" value="1"/>
</dbReference>
<dbReference type="EC" id="3.2.1.23" evidence="3 8"/>
<dbReference type="Gene3D" id="3.40.50.880">
    <property type="match status" value="1"/>
</dbReference>
<evidence type="ECO:0000256" key="1">
    <source>
        <dbReference type="ARBA" id="ARBA00001412"/>
    </source>
</evidence>
<dbReference type="Pfam" id="PF02449">
    <property type="entry name" value="Glyco_hydro_42"/>
    <property type="match status" value="1"/>
</dbReference>
<dbReference type="InterPro" id="IPR017853">
    <property type="entry name" value="GH"/>
</dbReference>
<name>A0A1I3YKJ5_9HYPH</name>
<evidence type="ECO:0000256" key="3">
    <source>
        <dbReference type="ARBA" id="ARBA00012756"/>
    </source>
</evidence>
<proteinExistence type="inferred from homology"/>
<dbReference type="InterPro" id="IPR003476">
    <property type="entry name" value="Glyco_hydro_42"/>
</dbReference>
<protein>
    <recommendedName>
        <fullName evidence="3 8">Beta-galactosidase</fullName>
        <shortName evidence="8">Beta-gal</shortName>
        <ecNumber evidence="3 8">3.2.1.23</ecNumber>
    </recommendedName>
</protein>
<dbReference type="CDD" id="cd03143">
    <property type="entry name" value="A4_beta-galactosidase_middle_domain"/>
    <property type="match status" value="1"/>
</dbReference>
<evidence type="ECO:0000256" key="4">
    <source>
        <dbReference type="ARBA" id="ARBA00022723"/>
    </source>
</evidence>
<evidence type="ECO:0000313" key="11">
    <source>
        <dbReference type="EMBL" id="SFK31746.1"/>
    </source>
</evidence>
<keyword evidence="7 8" id="KW-0326">Glycosidase</keyword>
<evidence type="ECO:0000259" key="10">
    <source>
        <dbReference type="Pfam" id="PF08532"/>
    </source>
</evidence>
<dbReference type="PANTHER" id="PTHR36447">
    <property type="entry name" value="BETA-GALACTOSIDASE GANA"/>
    <property type="match status" value="1"/>
</dbReference>
<gene>
    <name evidence="11" type="ORF">SAMN04488518_10454</name>
</gene>
<comment type="similarity">
    <text evidence="2 8">Belongs to the glycosyl hydrolase 42 family.</text>
</comment>
<dbReference type="Gene3D" id="3.20.20.80">
    <property type="entry name" value="Glycosidases"/>
    <property type="match status" value="1"/>
</dbReference>
<keyword evidence="5 8" id="KW-0378">Hydrolase</keyword>
<accession>A0A1I3YKJ5</accession>
<evidence type="ECO:0000259" key="9">
    <source>
        <dbReference type="Pfam" id="PF02449"/>
    </source>
</evidence>
<comment type="catalytic activity">
    <reaction evidence="1 8">
        <text>Hydrolysis of terminal non-reducing beta-D-galactose residues in beta-D-galactosides.</text>
        <dbReference type="EC" id="3.2.1.23"/>
    </reaction>
</comment>
<dbReference type="Pfam" id="PF08532">
    <property type="entry name" value="Glyco_hydro_42M"/>
    <property type="match status" value="1"/>
</dbReference>
<reference evidence="11 12" key="1">
    <citation type="submission" date="2016-10" db="EMBL/GenBank/DDBJ databases">
        <authorList>
            <person name="Varghese N."/>
            <person name="Submissions S."/>
        </authorList>
    </citation>
    <scope>NUCLEOTIDE SEQUENCE [LARGE SCALE GENOMIC DNA]</scope>
    <source>
        <strain evidence="11 12">DSM 16392</strain>
    </source>
</reference>
<evidence type="ECO:0000256" key="7">
    <source>
        <dbReference type="ARBA" id="ARBA00023295"/>
    </source>
</evidence>
<evidence type="ECO:0000256" key="6">
    <source>
        <dbReference type="ARBA" id="ARBA00022833"/>
    </source>
</evidence>
<dbReference type="RefSeq" id="WP_093518620.1">
    <property type="nucleotide sequence ID" value="NZ_FOSK01000004.1"/>
</dbReference>
<organism evidence="11 12">
    <name type="scientific">Pseudovibrio ascidiaceicola</name>
    <dbReference type="NCBI Taxonomy" id="285279"/>
    <lineage>
        <taxon>Bacteria</taxon>
        <taxon>Pseudomonadati</taxon>
        <taxon>Pseudomonadota</taxon>
        <taxon>Alphaproteobacteria</taxon>
        <taxon>Hyphomicrobiales</taxon>
        <taxon>Stappiaceae</taxon>
        <taxon>Pseudovibrio</taxon>
    </lineage>
</organism>
<feature type="domain" description="Beta-galactosidase trimerisation" evidence="10">
    <location>
        <begin position="409"/>
        <end position="605"/>
    </location>
</feature>
<sequence length="666" mass="76108">MSDKKHLGICYYPEHWSEDLWQEDAREMAELGITYVRIAEFAWSRIEPEPGRFSWGWLDSAIETLASAGLKIVMCTPTATPPRWMVDKHPDMLAVDENGHPRKFGSRRHYCFSHEGYRWESRRITEILAERYGNHSSIAAWQTDNEYGCHETVRSWSASAHKAFQLWLAQKYGNIKALNEAWGNVFWSMEYNSFEQVDLPNLTVTESNPSHRLDFKRFSSDQVAEFNGEQVDILRKLSPGRSILHNFMGNTFSFDHYKVGDQLDISSWDCYPIGFHSQYQMEDPLGTPEGYWEDYFEQGDPDYQAFHHDLYRQAGHGRLWIMELQPGPVNWAPYNPIPLKGMVRLWSWEAFAHGAETTSYFRWRQAPFAQEQMHAGLKQTDNKPAQAYVEAAQVAREIEELGAFTPSEAPVALIVDYESHWAHETQQQGQDFSYFRLVLSYYRALRQKGVDVEIIRPASQDLSPYKLVVVPALYAMSEELSENLKAYIEFGGVVLGGPRLAQKDKNYQISQKTLNLAEPFEGVEVLRVSTSPKAFAAPVADLADQERGKAYVWQEEVTTSLPILFEDTSGQPVFMGENNIYYVSAWADPTLMGAILDEVFKPAKIDKVELPNGLRRSKTSAGTFYYNYSKNKMNLKALRLADAAELDGLELPPAGVALVREGTEEL</sequence>
<dbReference type="InterPro" id="IPR013738">
    <property type="entry name" value="Beta_galactosidase_Trimer"/>
</dbReference>
<dbReference type="InterPro" id="IPR013529">
    <property type="entry name" value="Glyco_hydro_42_N"/>
</dbReference>
<dbReference type="PANTHER" id="PTHR36447:SF2">
    <property type="entry name" value="BETA-GALACTOSIDASE YESZ"/>
    <property type="match status" value="1"/>
</dbReference>
<feature type="domain" description="Glycoside hydrolase family 42 N-terminal" evidence="9">
    <location>
        <begin position="10"/>
        <end position="401"/>
    </location>
</feature>
<keyword evidence="6" id="KW-0862">Zinc</keyword>
<dbReference type="SUPFAM" id="SSF52317">
    <property type="entry name" value="Class I glutamine amidotransferase-like"/>
    <property type="match status" value="1"/>
</dbReference>
<dbReference type="PIRSF" id="PIRSF001084">
    <property type="entry name" value="B-galactosidase"/>
    <property type="match status" value="1"/>
</dbReference>
<dbReference type="InterPro" id="IPR029062">
    <property type="entry name" value="Class_I_gatase-like"/>
</dbReference>
<dbReference type="Proteomes" id="UP000199598">
    <property type="component" value="Unassembled WGS sequence"/>
</dbReference>
<evidence type="ECO:0000256" key="2">
    <source>
        <dbReference type="ARBA" id="ARBA00005940"/>
    </source>
</evidence>
<evidence type="ECO:0000313" key="12">
    <source>
        <dbReference type="Proteomes" id="UP000199598"/>
    </source>
</evidence>
<evidence type="ECO:0000256" key="5">
    <source>
        <dbReference type="ARBA" id="ARBA00022801"/>
    </source>
</evidence>
<keyword evidence="4" id="KW-0479">Metal-binding</keyword>
<keyword evidence="12" id="KW-1185">Reference proteome</keyword>
<comment type="caution">
    <text evidence="11">The sequence shown here is derived from an EMBL/GenBank/DDBJ whole genome shotgun (WGS) entry which is preliminary data.</text>
</comment>
<evidence type="ECO:0000256" key="8">
    <source>
        <dbReference type="PIRNR" id="PIRNR001084"/>
    </source>
</evidence>
<dbReference type="EMBL" id="FOSK01000004">
    <property type="protein sequence ID" value="SFK31746.1"/>
    <property type="molecule type" value="Genomic_DNA"/>
</dbReference>